<dbReference type="SMART" id="SM00612">
    <property type="entry name" value="Kelch"/>
    <property type="match status" value="3"/>
</dbReference>
<proteinExistence type="predicted"/>
<dbReference type="Gene3D" id="2.120.10.80">
    <property type="entry name" value="Kelch-type beta propeller"/>
    <property type="match status" value="2"/>
</dbReference>
<feature type="compositionally biased region" description="Basic and acidic residues" evidence="3">
    <location>
        <begin position="980"/>
        <end position="1000"/>
    </location>
</feature>
<dbReference type="Pfam" id="PF24981">
    <property type="entry name" value="Beta-prop_ATRN-LZTR1"/>
    <property type="match status" value="1"/>
</dbReference>
<comment type="caution">
    <text evidence="6">The sequence shown here is derived from an EMBL/GenBank/DDBJ whole genome shotgun (WGS) entry which is preliminary data.</text>
</comment>
<feature type="region of interest" description="Disordered" evidence="3">
    <location>
        <begin position="1"/>
        <end position="21"/>
    </location>
</feature>
<dbReference type="Pfam" id="PF07707">
    <property type="entry name" value="BACK"/>
    <property type="match status" value="1"/>
</dbReference>
<dbReference type="InterPro" id="IPR011333">
    <property type="entry name" value="SKP1/BTB/POZ_sf"/>
</dbReference>
<feature type="compositionally biased region" description="Polar residues" evidence="3">
    <location>
        <begin position="1"/>
        <end position="10"/>
    </location>
</feature>
<dbReference type="InterPro" id="IPR015915">
    <property type="entry name" value="Kelch-typ_b-propeller"/>
</dbReference>
<evidence type="ECO:0000256" key="2">
    <source>
        <dbReference type="ARBA" id="ARBA00022737"/>
    </source>
</evidence>
<evidence type="ECO:0000313" key="7">
    <source>
        <dbReference type="Proteomes" id="UP001497525"/>
    </source>
</evidence>
<dbReference type="Gene3D" id="3.30.710.10">
    <property type="entry name" value="Potassium Channel Kv1.1, Chain A"/>
    <property type="match status" value="1"/>
</dbReference>
<feature type="domain" description="BACK" evidence="4">
    <location>
        <begin position="331"/>
        <end position="401"/>
    </location>
</feature>
<feature type="region of interest" description="Disordered" evidence="3">
    <location>
        <begin position="830"/>
        <end position="859"/>
    </location>
</feature>
<dbReference type="Gene3D" id="1.25.40.420">
    <property type="match status" value="1"/>
</dbReference>
<feature type="compositionally biased region" description="Polar residues" evidence="3">
    <location>
        <begin position="843"/>
        <end position="854"/>
    </location>
</feature>
<accession>A0AAV2TCM6</accession>
<dbReference type="PANTHER" id="PTHR45632">
    <property type="entry name" value="LD33804P"/>
    <property type="match status" value="1"/>
</dbReference>
<feature type="domain" description="Attractin/MKLN-like beta-propeller" evidence="5">
    <location>
        <begin position="515"/>
        <end position="813"/>
    </location>
</feature>
<protein>
    <submittedName>
        <fullName evidence="6">Uncharacterized protein</fullName>
    </submittedName>
</protein>
<evidence type="ECO:0000313" key="6">
    <source>
        <dbReference type="EMBL" id="CAL5134874.1"/>
    </source>
</evidence>
<keyword evidence="2" id="KW-0677">Repeat</keyword>
<name>A0AAV2TCM6_CALDB</name>
<dbReference type="InterPro" id="IPR011705">
    <property type="entry name" value="BACK"/>
</dbReference>
<evidence type="ECO:0000259" key="4">
    <source>
        <dbReference type="Pfam" id="PF07707"/>
    </source>
</evidence>
<dbReference type="PANTHER" id="PTHR45632:SF3">
    <property type="entry name" value="KELCH-LIKE PROTEIN 32"/>
    <property type="match status" value="1"/>
</dbReference>
<keyword evidence="1" id="KW-0880">Kelch repeat</keyword>
<reference evidence="6" key="1">
    <citation type="submission" date="2024-06" db="EMBL/GenBank/DDBJ databases">
        <authorList>
            <person name="Liu X."/>
            <person name="Lenzi L."/>
            <person name="Haldenby T S."/>
            <person name="Uol C."/>
        </authorList>
    </citation>
    <scope>NUCLEOTIDE SEQUENCE</scope>
</reference>
<evidence type="ECO:0000256" key="3">
    <source>
        <dbReference type="SAM" id="MobiDB-lite"/>
    </source>
</evidence>
<dbReference type="InterPro" id="IPR006652">
    <property type="entry name" value="Kelch_1"/>
</dbReference>
<feature type="region of interest" description="Disordered" evidence="3">
    <location>
        <begin position="976"/>
        <end position="1006"/>
    </location>
</feature>
<dbReference type="SUPFAM" id="SSF117281">
    <property type="entry name" value="Kelch motif"/>
    <property type="match status" value="1"/>
</dbReference>
<dbReference type="InterPro" id="IPR056737">
    <property type="entry name" value="Beta-prop_ATRN-MKLN-like"/>
</dbReference>
<gene>
    <name evidence="6" type="ORF">CDAUBV1_LOCUS8827</name>
</gene>
<organism evidence="6 7">
    <name type="scientific">Calicophoron daubneyi</name>
    <name type="common">Rumen fluke</name>
    <name type="synonym">Paramphistomum daubneyi</name>
    <dbReference type="NCBI Taxonomy" id="300641"/>
    <lineage>
        <taxon>Eukaryota</taxon>
        <taxon>Metazoa</taxon>
        <taxon>Spiralia</taxon>
        <taxon>Lophotrochozoa</taxon>
        <taxon>Platyhelminthes</taxon>
        <taxon>Trematoda</taxon>
        <taxon>Digenea</taxon>
        <taxon>Plagiorchiida</taxon>
        <taxon>Pronocephalata</taxon>
        <taxon>Paramphistomoidea</taxon>
        <taxon>Paramphistomidae</taxon>
        <taxon>Calicophoron</taxon>
    </lineage>
</organism>
<dbReference type="Proteomes" id="UP001497525">
    <property type="component" value="Unassembled WGS sequence"/>
</dbReference>
<sequence length="1006" mass="113979">MQLHLPSNSGKPPLFRNPEAGDTHRVRTVPMCLRDQFTNLSRTLLSGYSMQWALNRTLTVVTMQQNIHVNAYKLASQSSVFRELLFKLNDQMTSVNESVSEKEKSELQNTSFCYNANLVKTCLGAVEKPGVVGQQPLMVFCAKPSSIEDLLFAIHFCHIGQCSIRGLTPNFNHDHYAQSDEDVACLSTEVIKCDPVPVNESITNSNEKIRAEAEEPLFWTSELLIRPHDSECSLSCGLRVARIYGLSKLRQLCLNYIQQRITTSNCWRFWRATLCPHNTHTMIAEDTDEEMISVDQKATQLVCDYIQYNFQEVMSQEKGSRKMQKADETSLDYTDMDVREMEYMFASDRLNVKSERDVVKAIERWLEEKERENKITTALNSAPRLLTNCIRIEHLDFDDIEKVYRNPYLRKHASRMNRTRPSNEGQQRSVRFASNRGLSIEHRTASQFTCLAAYRQARRRLFRVSRNLRTLGELVKNQNKCVGQALTNTALSDKVKTGSKYSRENEPRLPHEAIFLFGGWQNGTPCRNVCVFDARKQRWLNYGPTQNTADTSTSTRETDRVILPHALMSFGIAVVQNRYVYIAGGELLNTCTTPEVILFDFYNPEGSETSRGHQATTDHYGTGWTLCSPMHEARRDLVLVNVHNRRLYALGGDNNRTVLNTVEYYCMDELSQSMRKGWTQTTGMLIARGAPAADCVNQTIYVCGGYTESRMEALTNSCEALNLDTNQWTFIQPMTQARYYANAITVDNVLFVLGGGGENGSDGANRVPVAAGYSSTVERYDPKVGSWELMPPAQERADFAACLFEGELYCIGGGGEAFCTDDVERWRPWLPGPNERAGLDGEAQNTSGSDSLTEPSGPLWLVPQLNERETRSVSWTKSACLPFPIWGHRAVVIKGLDLVLPYLNRPKPEETKSTAAFREIDSAQCVQVDRRYVILVPEANEQTAESESGFNDRYDYEQWQWQEKMDSTVTFSKAVNSEQKTADSEANSGREDIELLDRDTVMSLED</sequence>
<dbReference type="AlphaFoldDB" id="A0AAV2TCM6"/>
<evidence type="ECO:0000259" key="5">
    <source>
        <dbReference type="Pfam" id="PF24981"/>
    </source>
</evidence>
<evidence type="ECO:0000256" key="1">
    <source>
        <dbReference type="ARBA" id="ARBA00022441"/>
    </source>
</evidence>
<dbReference type="EMBL" id="CAXLJL010000234">
    <property type="protein sequence ID" value="CAL5134874.1"/>
    <property type="molecule type" value="Genomic_DNA"/>
</dbReference>